<evidence type="ECO:0000256" key="1">
    <source>
        <dbReference type="SAM" id="MobiDB-lite"/>
    </source>
</evidence>
<feature type="region of interest" description="Disordered" evidence="1">
    <location>
        <begin position="1"/>
        <end position="67"/>
    </location>
</feature>
<comment type="caution">
    <text evidence="2">The sequence shown here is derived from an EMBL/GenBank/DDBJ whole genome shotgun (WGS) entry which is preliminary data.</text>
</comment>
<name>A0A9Q3BN85_9BASI</name>
<keyword evidence="3" id="KW-1185">Reference proteome</keyword>
<protein>
    <submittedName>
        <fullName evidence="2">Uncharacterized protein</fullName>
    </submittedName>
</protein>
<proteinExistence type="predicted"/>
<evidence type="ECO:0000313" key="2">
    <source>
        <dbReference type="EMBL" id="MBW0467957.1"/>
    </source>
</evidence>
<evidence type="ECO:0000313" key="3">
    <source>
        <dbReference type="Proteomes" id="UP000765509"/>
    </source>
</evidence>
<feature type="compositionally biased region" description="Pro residues" evidence="1">
    <location>
        <begin position="35"/>
        <end position="44"/>
    </location>
</feature>
<feature type="compositionally biased region" description="Polar residues" evidence="1">
    <location>
        <begin position="1"/>
        <end position="18"/>
    </location>
</feature>
<dbReference type="Proteomes" id="UP000765509">
    <property type="component" value="Unassembled WGS sequence"/>
</dbReference>
<reference evidence="2" key="1">
    <citation type="submission" date="2021-03" db="EMBL/GenBank/DDBJ databases">
        <title>Draft genome sequence of rust myrtle Austropuccinia psidii MF-1, a brazilian biotype.</title>
        <authorList>
            <person name="Quecine M.C."/>
            <person name="Pachon D.M.R."/>
            <person name="Bonatelli M.L."/>
            <person name="Correr F.H."/>
            <person name="Franceschini L.M."/>
            <person name="Leite T.F."/>
            <person name="Margarido G.R.A."/>
            <person name="Almeida C.A."/>
            <person name="Ferrarezi J.A."/>
            <person name="Labate C.A."/>
        </authorList>
    </citation>
    <scope>NUCLEOTIDE SEQUENCE</scope>
    <source>
        <strain evidence="2">MF-1</strain>
    </source>
</reference>
<dbReference type="EMBL" id="AVOT02001732">
    <property type="protein sequence ID" value="MBW0467957.1"/>
    <property type="molecule type" value="Genomic_DNA"/>
</dbReference>
<sequence length="67" mass="7373">MPCKQTLKQPTLGPSGTQRSEDLLREPSQHNEPPVCTPPIPGPSEVPASQVPLTENDSTCEPRLRWL</sequence>
<organism evidence="2 3">
    <name type="scientific">Austropuccinia psidii MF-1</name>
    <dbReference type="NCBI Taxonomy" id="1389203"/>
    <lineage>
        <taxon>Eukaryota</taxon>
        <taxon>Fungi</taxon>
        <taxon>Dikarya</taxon>
        <taxon>Basidiomycota</taxon>
        <taxon>Pucciniomycotina</taxon>
        <taxon>Pucciniomycetes</taxon>
        <taxon>Pucciniales</taxon>
        <taxon>Sphaerophragmiaceae</taxon>
        <taxon>Austropuccinia</taxon>
    </lineage>
</organism>
<accession>A0A9Q3BN85</accession>
<gene>
    <name evidence="2" type="ORF">O181_007672</name>
</gene>
<feature type="compositionally biased region" description="Basic and acidic residues" evidence="1">
    <location>
        <begin position="19"/>
        <end position="29"/>
    </location>
</feature>
<dbReference type="AlphaFoldDB" id="A0A9Q3BN85"/>